<protein>
    <submittedName>
        <fullName evidence="7">Putative ulp1 protease family protein</fullName>
    </submittedName>
</protein>
<sequence>MSFVPGRGAGPRGTRPLRPPQPLVPTADSQAMLRSLRADGQSVTLTVAANQTVEISFGTLTSSLRERLVVVLNDKDSGRRYGNLEILRDFLYEKYDGIAEQVAFFYSAIEDTIGYDNLRRLAYEQGAGRSFMVGNRWDVLQKTAASWRDRDQKKAEAARRLAGLVSKDFIQELTHWGLTSDNLQIITRCLEGWPEVGKFNRAGTRDKKNLHVREAVYRKVYNRLMAIDKPLQRRLTKTNVLPRDVQDVWEDLKAHAKTKMGPLRTDILTKEELRALNKHHLKLDGRSFGLASGNGMIFEWVPTDHWLIDNFFYRPSPAQFKPIDPFFHMEQTKNAVDLSEVYRLVNERDRQGKAETVVSESPTPQKTAAEPPLEPVGPEESPKVSPAPPRASPAPAPLRTSPAPSRASPAPAPLRTSPAPSRASTRLSSVLSDIGDAMDFEMTPTPDRPRRSERKDYSHMTTGTARKTSRAEEKPQASPSTPVKTPPKPKAKVLVVPQPEMVHNAVDMLTLESKLRYSDAFKQLHDGKSLSIGPQASVSVDSTQRMLGNKTQEPDNRWLDDEQIHEGLMSLAVRSVPNPPLLFGSTVYHVWVSQGYQWQHVAKEVRTTAGNMLVPIHVDSNHWILVYLDFNNRILYYMDSMEDPSRRQRIVAQIRELLKSLHTNAPGVWPDLNIGLQESPLRSGQQETAYDCGLFVIDNARHLVRGLTPNSQFAREALYLRGLLLETFMNNSRLMGEQAQNRHNRLKSELEVMLEELNATYNLNVALKDIQKYFHK</sequence>
<evidence type="ECO:0000256" key="1">
    <source>
        <dbReference type="ARBA" id="ARBA00005234"/>
    </source>
</evidence>
<evidence type="ECO:0000259" key="6">
    <source>
        <dbReference type="PROSITE" id="PS50600"/>
    </source>
</evidence>
<dbReference type="GO" id="GO:0016929">
    <property type="term" value="F:deSUMOylase activity"/>
    <property type="evidence" value="ECO:0007669"/>
    <property type="project" value="TreeGrafter"/>
</dbReference>
<dbReference type="SUPFAM" id="SSF54001">
    <property type="entry name" value="Cysteine proteinases"/>
    <property type="match status" value="1"/>
</dbReference>
<feature type="compositionally biased region" description="Pro residues" evidence="5">
    <location>
        <begin position="385"/>
        <end position="396"/>
    </location>
</feature>
<gene>
    <name evidence="7" type="ORF">UCRPC4_g03324</name>
</gene>
<evidence type="ECO:0000256" key="2">
    <source>
        <dbReference type="ARBA" id="ARBA00022670"/>
    </source>
</evidence>
<feature type="region of interest" description="Disordered" evidence="5">
    <location>
        <begin position="1"/>
        <end position="23"/>
    </location>
</feature>
<feature type="compositionally biased region" description="Basic and acidic residues" evidence="5">
    <location>
        <begin position="447"/>
        <end position="458"/>
    </location>
</feature>
<dbReference type="OrthoDB" id="4765188at2759"/>
<dbReference type="GO" id="GO:0005634">
    <property type="term" value="C:nucleus"/>
    <property type="evidence" value="ECO:0007669"/>
    <property type="project" value="TreeGrafter"/>
</dbReference>
<dbReference type="InterPro" id="IPR038765">
    <property type="entry name" value="Papain-like_cys_pep_sf"/>
</dbReference>
<dbReference type="GO" id="GO:0016926">
    <property type="term" value="P:protein desumoylation"/>
    <property type="evidence" value="ECO:0007669"/>
    <property type="project" value="TreeGrafter"/>
</dbReference>
<reference evidence="7 8" key="2">
    <citation type="submission" date="2015-05" db="EMBL/GenBank/DDBJ databases">
        <authorList>
            <person name="Morales-Cruz A."/>
            <person name="Amrine K.C."/>
            <person name="Cantu D."/>
        </authorList>
    </citation>
    <scope>NUCLEOTIDE SEQUENCE [LARGE SCALE GENOMIC DNA]</scope>
    <source>
        <strain evidence="7">UCRPC4</strain>
    </source>
</reference>
<evidence type="ECO:0000256" key="3">
    <source>
        <dbReference type="ARBA" id="ARBA00022801"/>
    </source>
</evidence>
<dbReference type="Gene3D" id="3.40.395.10">
    <property type="entry name" value="Adenoviral Proteinase, Chain A"/>
    <property type="match status" value="1"/>
</dbReference>
<feature type="region of interest" description="Disordered" evidence="5">
    <location>
        <begin position="348"/>
        <end position="490"/>
    </location>
</feature>
<dbReference type="EMBL" id="LCWF01000078">
    <property type="protein sequence ID" value="KKY22275.1"/>
    <property type="molecule type" value="Genomic_DNA"/>
</dbReference>
<name>A0A0G2H0B6_PHACM</name>
<dbReference type="PANTHER" id="PTHR12606:SF1">
    <property type="entry name" value="UBIQUITIN-LIKE-SPECIFIC PROTEASE 1A"/>
    <property type="match status" value="1"/>
</dbReference>
<comment type="caution">
    <text evidence="7">The sequence shown here is derived from an EMBL/GenBank/DDBJ whole genome shotgun (WGS) entry which is preliminary data.</text>
</comment>
<accession>A0A0G2H0B6</accession>
<organism evidence="7 8">
    <name type="scientific">Phaeomoniella chlamydospora</name>
    <name type="common">Phaeoacremonium chlamydosporum</name>
    <dbReference type="NCBI Taxonomy" id="158046"/>
    <lineage>
        <taxon>Eukaryota</taxon>
        <taxon>Fungi</taxon>
        <taxon>Dikarya</taxon>
        <taxon>Ascomycota</taxon>
        <taxon>Pezizomycotina</taxon>
        <taxon>Eurotiomycetes</taxon>
        <taxon>Chaetothyriomycetidae</taxon>
        <taxon>Phaeomoniellales</taxon>
        <taxon>Phaeomoniellaceae</taxon>
        <taxon>Phaeomoniella</taxon>
    </lineage>
</organism>
<evidence type="ECO:0000313" key="7">
    <source>
        <dbReference type="EMBL" id="KKY22275.1"/>
    </source>
</evidence>
<dbReference type="InterPro" id="IPR003653">
    <property type="entry name" value="Peptidase_C48_C"/>
</dbReference>
<feature type="domain" description="Ubiquitin-like protease family profile" evidence="6">
    <location>
        <begin position="536"/>
        <end position="703"/>
    </location>
</feature>
<comment type="similarity">
    <text evidence="1">Belongs to the peptidase C48 family.</text>
</comment>
<proteinExistence type="inferred from homology"/>
<keyword evidence="8" id="KW-1185">Reference proteome</keyword>
<dbReference type="AlphaFoldDB" id="A0A0G2H0B6"/>
<evidence type="ECO:0000256" key="5">
    <source>
        <dbReference type="SAM" id="MobiDB-lite"/>
    </source>
</evidence>
<keyword evidence="3" id="KW-0378">Hydrolase</keyword>
<dbReference type="GO" id="GO:0006508">
    <property type="term" value="P:proteolysis"/>
    <property type="evidence" value="ECO:0007669"/>
    <property type="project" value="UniProtKB-KW"/>
</dbReference>
<dbReference type="PROSITE" id="PS50600">
    <property type="entry name" value="ULP_PROTEASE"/>
    <property type="match status" value="1"/>
</dbReference>
<dbReference type="Pfam" id="PF02902">
    <property type="entry name" value="Peptidase_C48"/>
    <property type="match status" value="1"/>
</dbReference>
<dbReference type="PANTHER" id="PTHR12606">
    <property type="entry name" value="SENTRIN/SUMO-SPECIFIC PROTEASE"/>
    <property type="match status" value="1"/>
</dbReference>
<dbReference type="Proteomes" id="UP000053317">
    <property type="component" value="Unassembled WGS sequence"/>
</dbReference>
<keyword evidence="2 7" id="KW-0645">Protease</keyword>
<feature type="compositionally biased region" description="Low complexity" evidence="5">
    <location>
        <begin position="397"/>
        <end position="424"/>
    </location>
</feature>
<reference evidence="7 8" key="1">
    <citation type="submission" date="2015-05" db="EMBL/GenBank/DDBJ databases">
        <title>Distinctive expansion of gene families associated with plant cell wall degradation and secondary metabolism in the genomes of grapevine trunk pathogens.</title>
        <authorList>
            <person name="Lawrence D.P."/>
            <person name="Travadon R."/>
            <person name="Rolshausen P.E."/>
            <person name="Baumgartner K."/>
        </authorList>
    </citation>
    <scope>NUCLEOTIDE SEQUENCE [LARGE SCALE GENOMIC DNA]</scope>
    <source>
        <strain evidence="7">UCRPC4</strain>
    </source>
</reference>
<evidence type="ECO:0000313" key="8">
    <source>
        <dbReference type="Proteomes" id="UP000053317"/>
    </source>
</evidence>
<keyword evidence="4" id="KW-0788">Thiol protease</keyword>
<evidence type="ECO:0000256" key="4">
    <source>
        <dbReference type="ARBA" id="ARBA00022807"/>
    </source>
</evidence>